<sequence>MTDQPLLRLHKVEKHFGDFVALDGVSLTLQAGTVTCLVGPSGSGKSTLLRTVNLLERLDGGAVYLRGEMLGFTRSGDHRRPVPKKVARRQAVNFGMVFQSFNLIPQMTAAENVALGPVEVLQVGRADARRQAHELLSRVGLADRVDHYPAELSGGQQQRVAIARALAMKPSVLLFDEPTSALDAELVAEVLAVIKELAMEGFTMLIVTHELAFARDIADEVVMMEDGRIIESGPPDRILLNPTTERARSFFASVSH</sequence>
<dbReference type="Gene3D" id="3.40.50.300">
    <property type="entry name" value="P-loop containing nucleotide triphosphate hydrolases"/>
    <property type="match status" value="1"/>
</dbReference>
<gene>
    <name evidence="10" type="ORF">AN218_06235</name>
</gene>
<comment type="subcellular location">
    <subcellularLocation>
        <location evidence="1">Cell membrane</location>
        <topology evidence="1">Peripheral membrane protein</topology>
    </subcellularLocation>
</comment>
<evidence type="ECO:0000259" key="9">
    <source>
        <dbReference type="PROSITE" id="PS50893"/>
    </source>
</evidence>
<evidence type="ECO:0000313" key="10">
    <source>
        <dbReference type="EMBL" id="OEV12813.1"/>
    </source>
</evidence>
<dbReference type="InterPro" id="IPR003439">
    <property type="entry name" value="ABC_transporter-like_ATP-bd"/>
</dbReference>
<dbReference type="InterPro" id="IPR027417">
    <property type="entry name" value="P-loop_NTPase"/>
</dbReference>
<dbReference type="SMART" id="SM00382">
    <property type="entry name" value="AAA"/>
    <property type="match status" value="1"/>
</dbReference>
<keyword evidence="6 10" id="KW-0067">ATP-binding</keyword>
<dbReference type="PANTHER" id="PTHR43166">
    <property type="entry name" value="AMINO ACID IMPORT ATP-BINDING PROTEIN"/>
    <property type="match status" value="1"/>
</dbReference>
<dbReference type="EMBL" id="LJGW01000111">
    <property type="protein sequence ID" value="OEV12813.1"/>
    <property type="molecule type" value="Genomic_DNA"/>
</dbReference>
<dbReference type="PANTHER" id="PTHR43166:SF9">
    <property type="entry name" value="GLUTAMATE_ASPARTATE IMPORT ATP-BINDING PROTEIN GLTL"/>
    <property type="match status" value="1"/>
</dbReference>
<dbReference type="InterPro" id="IPR030679">
    <property type="entry name" value="ABC_ATPase_HisP-typ"/>
</dbReference>
<keyword evidence="7" id="KW-0029">Amino-acid transport</keyword>
<dbReference type="InterPro" id="IPR050086">
    <property type="entry name" value="MetN_ABC_transporter-like"/>
</dbReference>
<dbReference type="Pfam" id="PF00005">
    <property type="entry name" value="ABC_tran"/>
    <property type="match status" value="1"/>
</dbReference>
<dbReference type="Proteomes" id="UP000176005">
    <property type="component" value="Unassembled WGS sequence"/>
</dbReference>
<dbReference type="GO" id="GO:0015424">
    <property type="term" value="F:ABC-type amino acid transporter activity"/>
    <property type="evidence" value="ECO:0007669"/>
    <property type="project" value="InterPro"/>
</dbReference>
<keyword evidence="11" id="KW-1185">Reference proteome</keyword>
<evidence type="ECO:0000256" key="8">
    <source>
        <dbReference type="ARBA" id="ARBA00023136"/>
    </source>
</evidence>
<dbReference type="PIRSF" id="PIRSF039085">
    <property type="entry name" value="ABC_ATPase_HisP"/>
    <property type="match status" value="1"/>
</dbReference>
<keyword evidence="5" id="KW-0547">Nucleotide-binding</keyword>
<dbReference type="SUPFAM" id="SSF52540">
    <property type="entry name" value="P-loop containing nucleoside triphosphate hydrolases"/>
    <property type="match status" value="1"/>
</dbReference>
<organism evidence="10 11">
    <name type="scientific">Streptomyces nanshensis</name>
    <dbReference type="NCBI Taxonomy" id="518642"/>
    <lineage>
        <taxon>Bacteria</taxon>
        <taxon>Bacillati</taxon>
        <taxon>Actinomycetota</taxon>
        <taxon>Actinomycetes</taxon>
        <taxon>Kitasatosporales</taxon>
        <taxon>Streptomycetaceae</taxon>
        <taxon>Streptomyces</taxon>
    </lineage>
</organism>
<evidence type="ECO:0000256" key="5">
    <source>
        <dbReference type="ARBA" id="ARBA00022741"/>
    </source>
</evidence>
<feature type="domain" description="ABC transporter" evidence="9">
    <location>
        <begin position="7"/>
        <end position="251"/>
    </location>
</feature>
<evidence type="ECO:0000256" key="6">
    <source>
        <dbReference type="ARBA" id="ARBA00022840"/>
    </source>
</evidence>
<dbReference type="GO" id="GO:0005524">
    <property type="term" value="F:ATP binding"/>
    <property type="evidence" value="ECO:0007669"/>
    <property type="project" value="UniProtKB-KW"/>
</dbReference>
<evidence type="ECO:0000256" key="1">
    <source>
        <dbReference type="ARBA" id="ARBA00004202"/>
    </source>
</evidence>
<dbReference type="RefSeq" id="WP_070015611.1">
    <property type="nucleotide sequence ID" value="NZ_LJGW01000111.1"/>
</dbReference>
<protein>
    <submittedName>
        <fullName evidence="10">Arginine ABC transporter ATP-binding protein</fullName>
    </submittedName>
</protein>
<evidence type="ECO:0000256" key="7">
    <source>
        <dbReference type="ARBA" id="ARBA00022970"/>
    </source>
</evidence>
<keyword evidence="8" id="KW-0472">Membrane</keyword>
<evidence type="ECO:0000256" key="4">
    <source>
        <dbReference type="ARBA" id="ARBA00022475"/>
    </source>
</evidence>
<dbReference type="PROSITE" id="PS50893">
    <property type="entry name" value="ABC_TRANSPORTER_2"/>
    <property type="match status" value="1"/>
</dbReference>
<keyword evidence="3" id="KW-0813">Transport</keyword>
<comment type="similarity">
    <text evidence="2">Belongs to the ABC transporter superfamily.</text>
</comment>
<name>A0A1E7L9Z7_9ACTN</name>
<dbReference type="PROSITE" id="PS00211">
    <property type="entry name" value="ABC_TRANSPORTER_1"/>
    <property type="match status" value="1"/>
</dbReference>
<accession>A0A1E7L9Z7</accession>
<dbReference type="AlphaFoldDB" id="A0A1E7L9Z7"/>
<dbReference type="InterPro" id="IPR017871">
    <property type="entry name" value="ABC_transporter-like_CS"/>
</dbReference>
<dbReference type="GO" id="GO:0005886">
    <property type="term" value="C:plasma membrane"/>
    <property type="evidence" value="ECO:0007669"/>
    <property type="project" value="UniProtKB-SubCell"/>
</dbReference>
<comment type="caution">
    <text evidence="10">The sequence shown here is derived from an EMBL/GenBank/DDBJ whole genome shotgun (WGS) entry which is preliminary data.</text>
</comment>
<dbReference type="PATRIC" id="fig|518642.10.peg.6807"/>
<dbReference type="GO" id="GO:0016887">
    <property type="term" value="F:ATP hydrolysis activity"/>
    <property type="evidence" value="ECO:0007669"/>
    <property type="project" value="InterPro"/>
</dbReference>
<keyword evidence="4" id="KW-1003">Cell membrane</keyword>
<evidence type="ECO:0000313" key="11">
    <source>
        <dbReference type="Proteomes" id="UP000176005"/>
    </source>
</evidence>
<proteinExistence type="inferred from homology"/>
<evidence type="ECO:0000256" key="2">
    <source>
        <dbReference type="ARBA" id="ARBA00005417"/>
    </source>
</evidence>
<reference evidence="10 11" key="1">
    <citation type="journal article" date="2016" name="Front. Microbiol.">
        <title>Comparative Genomics Analysis of Streptomyces Species Reveals Their Adaptation to the Marine Environment and Their Diversity at the Genomic Level.</title>
        <authorList>
            <person name="Tian X."/>
            <person name="Zhang Z."/>
            <person name="Yang T."/>
            <person name="Chen M."/>
            <person name="Li J."/>
            <person name="Chen F."/>
            <person name="Yang J."/>
            <person name="Li W."/>
            <person name="Zhang B."/>
            <person name="Zhang Z."/>
            <person name="Wu J."/>
            <person name="Zhang C."/>
            <person name="Long L."/>
            <person name="Xiao J."/>
        </authorList>
    </citation>
    <scope>NUCLEOTIDE SEQUENCE [LARGE SCALE GENOMIC DNA]</scope>
    <source>
        <strain evidence="10 11">SCSIO 10429</strain>
    </source>
</reference>
<dbReference type="InterPro" id="IPR003593">
    <property type="entry name" value="AAA+_ATPase"/>
</dbReference>
<evidence type="ECO:0000256" key="3">
    <source>
        <dbReference type="ARBA" id="ARBA00022448"/>
    </source>
</evidence>